<evidence type="ECO:0000313" key="2">
    <source>
        <dbReference type="Proteomes" id="UP001341840"/>
    </source>
</evidence>
<gene>
    <name evidence="1" type="ORF">PIB30_030080</name>
</gene>
<keyword evidence="2" id="KW-1185">Reference proteome</keyword>
<organism evidence="1 2">
    <name type="scientific">Stylosanthes scabra</name>
    <dbReference type="NCBI Taxonomy" id="79078"/>
    <lineage>
        <taxon>Eukaryota</taxon>
        <taxon>Viridiplantae</taxon>
        <taxon>Streptophyta</taxon>
        <taxon>Embryophyta</taxon>
        <taxon>Tracheophyta</taxon>
        <taxon>Spermatophyta</taxon>
        <taxon>Magnoliopsida</taxon>
        <taxon>eudicotyledons</taxon>
        <taxon>Gunneridae</taxon>
        <taxon>Pentapetalae</taxon>
        <taxon>rosids</taxon>
        <taxon>fabids</taxon>
        <taxon>Fabales</taxon>
        <taxon>Fabaceae</taxon>
        <taxon>Papilionoideae</taxon>
        <taxon>50 kb inversion clade</taxon>
        <taxon>dalbergioids sensu lato</taxon>
        <taxon>Dalbergieae</taxon>
        <taxon>Pterocarpus clade</taxon>
        <taxon>Stylosanthes</taxon>
    </lineage>
</organism>
<comment type="caution">
    <text evidence="1">The sequence shown here is derived from an EMBL/GenBank/DDBJ whole genome shotgun (WGS) entry which is preliminary data.</text>
</comment>
<dbReference type="Proteomes" id="UP001341840">
    <property type="component" value="Unassembled WGS sequence"/>
</dbReference>
<sequence length="93" mass="10575">MASTTGSTQDQDHICIDLVRIYPLNNRNHHGYIKRRSALLQVRLLNPTQLLCIRRLPNPYLATLPLHTITHSHQLPAFFLGTSGYSESPNPMK</sequence>
<reference evidence="1 2" key="1">
    <citation type="journal article" date="2023" name="Plants (Basel)">
        <title>Bridging the Gap: Combining Genomics and Transcriptomics Approaches to Understand Stylosanthes scabra, an Orphan Legume from the Brazilian Caatinga.</title>
        <authorList>
            <person name="Ferreira-Neto J.R.C."/>
            <person name="da Silva M.D."/>
            <person name="Binneck E."/>
            <person name="de Melo N.F."/>
            <person name="da Silva R.H."/>
            <person name="de Melo A.L.T.M."/>
            <person name="Pandolfi V."/>
            <person name="Bustamante F.O."/>
            <person name="Brasileiro-Vidal A.C."/>
            <person name="Benko-Iseppon A.M."/>
        </authorList>
    </citation>
    <scope>NUCLEOTIDE SEQUENCE [LARGE SCALE GENOMIC DNA]</scope>
    <source>
        <tissue evidence="1">Leaves</tissue>
    </source>
</reference>
<evidence type="ECO:0000313" key="1">
    <source>
        <dbReference type="EMBL" id="MED6182600.1"/>
    </source>
</evidence>
<protein>
    <submittedName>
        <fullName evidence="1">Uncharacterized protein</fullName>
    </submittedName>
</protein>
<name>A0ABU6WDJ5_9FABA</name>
<accession>A0ABU6WDJ5</accession>
<feature type="non-terminal residue" evidence="1">
    <location>
        <position position="93"/>
    </location>
</feature>
<dbReference type="EMBL" id="JASCZI010181367">
    <property type="protein sequence ID" value="MED6182600.1"/>
    <property type="molecule type" value="Genomic_DNA"/>
</dbReference>
<proteinExistence type="predicted"/>